<reference evidence="1" key="1">
    <citation type="submission" date="2021-02" db="EMBL/GenBank/DDBJ databases">
        <authorList>
            <person name="Nowell W R."/>
        </authorList>
    </citation>
    <scope>NUCLEOTIDE SEQUENCE</scope>
</reference>
<organism evidence="1 4">
    <name type="scientific">Rotaria socialis</name>
    <dbReference type="NCBI Taxonomy" id="392032"/>
    <lineage>
        <taxon>Eukaryota</taxon>
        <taxon>Metazoa</taxon>
        <taxon>Spiralia</taxon>
        <taxon>Gnathifera</taxon>
        <taxon>Rotifera</taxon>
        <taxon>Eurotatoria</taxon>
        <taxon>Bdelloidea</taxon>
        <taxon>Philodinida</taxon>
        <taxon>Philodinidae</taxon>
        <taxon>Rotaria</taxon>
    </lineage>
</organism>
<accession>A0A817V2H9</accession>
<evidence type="ECO:0000313" key="4">
    <source>
        <dbReference type="Proteomes" id="UP000663825"/>
    </source>
</evidence>
<protein>
    <submittedName>
        <fullName evidence="1">Uncharacterized protein</fullName>
    </submittedName>
</protein>
<proteinExistence type="predicted"/>
<dbReference type="Proteomes" id="UP000663869">
    <property type="component" value="Unassembled WGS sequence"/>
</dbReference>
<sequence>MTTQQQHNPNRFLSANKWSRFCHSWITELIHLCHKQGTLYLNDLYGILPQHESKKLIEKLEDYWLNGIKRHPNRASLLRATIHTMFGRCRKLFCKVCRIASRIKFFS</sequence>
<evidence type="ECO:0000313" key="3">
    <source>
        <dbReference type="EMBL" id="CAF4439173.1"/>
    </source>
</evidence>
<comment type="caution">
    <text evidence="1">The sequence shown here is derived from an EMBL/GenBank/DDBJ whole genome shotgun (WGS) entry which is preliminary data.</text>
</comment>
<dbReference type="Proteomes" id="UP000663825">
    <property type="component" value="Unassembled WGS sequence"/>
</dbReference>
<dbReference type="Proteomes" id="UP000663862">
    <property type="component" value="Unassembled WGS sequence"/>
</dbReference>
<gene>
    <name evidence="2" type="ORF">FME351_LOCUS24323</name>
    <name evidence="1" type="ORF">TIS948_LOCUS22112</name>
    <name evidence="3" type="ORF">TSG867_LOCUS16032</name>
</gene>
<evidence type="ECO:0000313" key="2">
    <source>
        <dbReference type="EMBL" id="CAF3647838.1"/>
    </source>
</evidence>
<evidence type="ECO:0000313" key="1">
    <source>
        <dbReference type="EMBL" id="CAF3338236.1"/>
    </source>
</evidence>
<dbReference type="AlphaFoldDB" id="A0A817V2H9"/>
<name>A0A817V2H9_9BILA</name>
<dbReference type="EMBL" id="CAJOBQ010000960">
    <property type="protein sequence ID" value="CAF4439173.1"/>
    <property type="molecule type" value="Genomic_DNA"/>
</dbReference>
<dbReference type="EMBL" id="CAJNXB010003780">
    <property type="protein sequence ID" value="CAF3338236.1"/>
    <property type="molecule type" value="Genomic_DNA"/>
</dbReference>
<dbReference type="EMBL" id="CAJNYU010003198">
    <property type="protein sequence ID" value="CAF3647838.1"/>
    <property type="molecule type" value="Genomic_DNA"/>
</dbReference>